<organism evidence="2 3">
    <name type="scientific">Anaerospora hongkongensis</name>
    <dbReference type="NCBI Taxonomy" id="244830"/>
    <lineage>
        <taxon>Bacteria</taxon>
        <taxon>Bacillati</taxon>
        <taxon>Bacillota</taxon>
        <taxon>Negativicutes</taxon>
        <taxon>Selenomonadales</taxon>
        <taxon>Sporomusaceae</taxon>
        <taxon>Anaerospora</taxon>
    </lineage>
</organism>
<feature type="signal peptide" evidence="1">
    <location>
        <begin position="1"/>
        <end position="27"/>
    </location>
</feature>
<reference evidence="2 3" key="1">
    <citation type="submission" date="2019-03" db="EMBL/GenBank/DDBJ databases">
        <title>Genomic Encyclopedia of Type Strains, Phase IV (KMG-IV): sequencing the most valuable type-strain genomes for metagenomic binning, comparative biology and taxonomic classification.</title>
        <authorList>
            <person name="Goeker M."/>
        </authorList>
    </citation>
    <scope>NUCLEOTIDE SEQUENCE [LARGE SCALE GENOMIC DNA]</scope>
    <source>
        <strain evidence="2 3">DSM 15969</strain>
    </source>
</reference>
<evidence type="ECO:0000256" key="1">
    <source>
        <dbReference type="SAM" id="SignalP"/>
    </source>
</evidence>
<keyword evidence="3" id="KW-1185">Reference proteome</keyword>
<evidence type="ECO:0008006" key="4">
    <source>
        <dbReference type="Google" id="ProtNLM"/>
    </source>
</evidence>
<dbReference type="AlphaFoldDB" id="A0A4R1PX00"/>
<sequence>MGRFHTVLTGVAAGMLCVLLTVSSASAETRLLPKDAKLHPQGWSVGELVEFKGSTTVMLNQWGEVVTGTLDKDTWLTPRGWNRILQEYYYVTASSDMRPWFFRYNLPPVDRQFTIAIPDYGHLLYKGGTEVTFDDQGNVLSGTLKEKAAIRLIEGRYGFITVKAGTVLEFFSSGAVLSAVLEEDTLLRPTGWQLHADRNDAAGFIQFSKGKKLTFNESGEVLSGTLKEQAAFPTEAGGSMLFTGGSVVYFYSAGYASAERPKAE</sequence>
<dbReference type="EMBL" id="SLUI01000007">
    <property type="protein sequence ID" value="TCL36944.1"/>
    <property type="molecule type" value="Genomic_DNA"/>
</dbReference>
<name>A0A4R1PX00_9FIRM</name>
<feature type="chain" id="PRO_5020273992" description="WG repeat protein" evidence="1">
    <location>
        <begin position="28"/>
        <end position="264"/>
    </location>
</feature>
<accession>A0A4R1PX00</accession>
<gene>
    <name evidence="2" type="ORF">EV210_107209</name>
</gene>
<dbReference type="OrthoDB" id="1681760at2"/>
<keyword evidence="1" id="KW-0732">Signal</keyword>
<dbReference type="RefSeq" id="WP_132080664.1">
    <property type="nucleotide sequence ID" value="NZ_DALZLR010000006.1"/>
</dbReference>
<dbReference type="Proteomes" id="UP000295063">
    <property type="component" value="Unassembled WGS sequence"/>
</dbReference>
<proteinExistence type="predicted"/>
<comment type="caution">
    <text evidence="2">The sequence shown here is derived from an EMBL/GenBank/DDBJ whole genome shotgun (WGS) entry which is preliminary data.</text>
</comment>
<protein>
    <recommendedName>
        <fullName evidence="4">WG repeat protein</fullName>
    </recommendedName>
</protein>
<evidence type="ECO:0000313" key="2">
    <source>
        <dbReference type="EMBL" id="TCL36944.1"/>
    </source>
</evidence>
<evidence type="ECO:0000313" key="3">
    <source>
        <dbReference type="Proteomes" id="UP000295063"/>
    </source>
</evidence>